<accession>A0ABT6F6Y4</accession>
<dbReference type="Proteomes" id="UP001216907">
    <property type="component" value="Unassembled WGS sequence"/>
</dbReference>
<evidence type="ECO:0000313" key="2">
    <source>
        <dbReference type="Proteomes" id="UP001216907"/>
    </source>
</evidence>
<dbReference type="EMBL" id="JARRAG010000001">
    <property type="protein sequence ID" value="MDG3003284.1"/>
    <property type="molecule type" value="Genomic_DNA"/>
</dbReference>
<proteinExistence type="predicted"/>
<reference evidence="1 2" key="1">
    <citation type="submission" date="2023-03" db="EMBL/GenBank/DDBJ databases">
        <title>Paludisphaera mucosa sp. nov. a novel planctomycete from northern fen.</title>
        <authorList>
            <person name="Ivanova A."/>
        </authorList>
    </citation>
    <scope>NUCLEOTIDE SEQUENCE [LARGE SCALE GENOMIC DNA]</scope>
    <source>
        <strain evidence="1 2">Pla2</strain>
    </source>
</reference>
<protein>
    <submittedName>
        <fullName evidence="1">Uncharacterized protein</fullName>
    </submittedName>
</protein>
<sequence length="75" mass="8325">MADVNGEILEIRTDDDTDRLADVFLRGVAFGLFGREALKLRVQAHDWAGKGPAIEFDGPPEMIERFQDAFAAFAN</sequence>
<comment type="caution">
    <text evidence="1">The sequence shown here is derived from an EMBL/GenBank/DDBJ whole genome shotgun (WGS) entry which is preliminary data.</text>
</comment>
<name>A0ABT6F6Y4_9BACT</name>
<evidence type="ECO:0000313" key="1">
    <source>
        <dbReference type="EMBL" id="MDG3003284.1"/>
    </source>
</evidence>
<keyword evidence="2" id="KW-1185">Reference proteome</keyword>
<dbReference type="RefSeq" id="WP_277859638.1">
    <property type="nucleotide sequence ID" value="NZ_JARRAG010000001.1"/>
</dbReference>
<organism evidence="1 2">
    <name type="scientific">Paludisphaera mucosa</name>
    <dbReference type="NCBI Taxonomy" id="3030827"/>
    <lineage>
        <taxon>Bacteria</taxon>
        <taxon>Pseudomonadati</taxon>
        <taxon>Planctomycetota</taxon>
        <taxon>Planctomycetia</taxon>
        <taxon>Isosphaerales</taxon>
        <taxon>Isosphaeraceae</taxon>
        <taxon>Paludisphaera</taxon>
    </lineage>
</organism>
<gene>
    <name evidence="1" type="ORF">PZE19_05860</name>
</gene>